<keyword evidence="2" id="KW-0472">Membrane</keyword>
<dbReference type="Proteomes" id="UP000318616">
    <property type="component" value="Unassembled WGS sequence"/>
</dbReference>
<feature type="domain" description="TPM" evidence="3">
    <location>
        <begin position="47"/>
        <end position="169"/>
    </location>
</feature>
<gene>
    <name evidence="4" type="ORF">EWV88_14840</name>
</gene>
<dbReference type="EMBL" id="SFAP01000181">
    <property type="protein sequence ID" value="TRV21541.1"/>
    <property type="molecule type" value="Genomic_DNA"/>
</dbReference>
<dbReference type="InterPro" id="IPR007621">
    <property type="entry name" value="TPM_dom"/>
</dbReference>
<dbReference type="Pfam" id="PF04536">
    <property type="entry name" value="TPM_phosphatase"/>
    <property type="match status" value="1"/>
</dbReference>
<evidence type="ECO:0000259" key="3">
    <source>
        <dbReference type="Pfam" id="PF04536"/>
    </source>
</evidence>
<reference evidence="4 5" key="1">
    <citation type="submission" date="2019-01" db="EMBL/GenBank/DDBJ databases">
        <title>Coherence of Microcystis species and biogeography revealed through population genomics.</title>
        <authorList>
            <person name="Perez-Carrascal O.M."/>
            <person name="Terrat Y."/>
            <person name="Giani A."/>
            <person name="Fortin N."/>
            <person name="Tromas N."/>
            <person name="Shapiro B.J."/>
        </authorList>
    </citation>
    <scope>NUCLEOTIDE SEQUENCE [LARGE SCALE GENOMIC DNA]</scope>
    <source>
        <strain evidence="4">Mw_MB_S_20031200_S109D</strain>
    </source>
</reference>
<evidence type="ECO:0000313" key="4">
    <source>
        <dbReference type="EMBL" id="TRV21541.1"/>
    </source>
</evidence>
<organism evidence="4 5">
    <name type="scientific">Microcystis wesenbergii Mw_MB_S_20031200_S109D</name>
    <dbReference type="NCBI Taxonomy" id="2486241"/>
    <lineage>
        <taxon>Bacteria</taxon>
        <taxon>Bacillati</taxon>
        <taxon>Cyanobacteriota</taxon>
        <taxon>Cyanophyceae</taxon>
        <taxon>Oscillatoriophycideae</taxon>
        <taxon>Chroococcales</taxon>
        <taxon>Microcystaceae</taxon>
        <taxon>Microcystis</taxon>
    </lineage>
</organism>
<keyword evidence="2" id="KW-1133">Transmembrane helix</keyword>
<keyword evidence="2" id="KW-0812">Transmembrane</keyword>
<comment type="caution">
    <text evidence="4">The sequence shown here is derived from an EMBL/GenBank/DDBJ whole genome shotgun (WGS) entry which is preliminary data.</text>
</comment>
<evidence type="ECO:0000313" key="5">
    <source>
        <dbReference type="Proteomes" id="UP000318616"/>
    </source>
</evidence>
<proteinExistence type="predicted"/>
<dbReference type="PANTHER" id="PTHR30373">
    <property type="entry name" value="UPF0603 PROTEIN YGCG"/>
    <property type="match status" value="1"/>
</dbReference>
<name>A0A552LMU6_9CHRO</name>
<feature type="transmembrane region" description="Helical" evidence="2">
    <location>
        <begin position="192"/>
        <end position="216"/>
    </location>
</feature>
<accession>A0A552LMU6</accession>
<dbReference type="Gene3D" id="3.10.310.50">
    <property type="match status" value="1"/>
</dbReference>
<dbReference type="PANTHER" id="PTHR30373:SF2">
    <property type="entry name" value="UPF0603 PROTEIN YGCG"/>
    <property type="match status" value="1"/>
</dbReference>
<evidence type="ECO:0000256" key="1">
    <source>
        <dbReference type="SAM" id="MobiDB-lite"/>
    </source>
</evidence>
<feature type="region of interest" description="Disordered" evidence="1">
    <location>
        <begin position="268"/>
        <end position="287"/>
    </location>
</feature>
<dbReference type="AlphaFoldDB" id="A0A552LMU6"/>
<sequence length="287" mass="29800">MIKIRSLPLGIFLVTMFALPPVILPPLVNAIPIEQIPTLNPQAGLWVSDRANLLSRAGITQISGDIAKLEAETGAEIAVVTVPDTLPYPTPKAYATALFNRWKIGKKSQDNGVLVLVSLKDRRIEIETGYGVQRFLPDAKVKDIIYTYMIPSFKTGNHEEGIRAGVTVLSGFLRGAYGLRQTEFKPQIAISILHLVLAILMVGVSFPSMLILYFVYFRCAVGGNGRGGRSGGSNGNSDYCGYDGGGYGGGGYDGGDFGGGSSGGGGGGSSGGFGGGSSGGGGGGGDW</sequence>
<protein>
    <submittedName>
        <fullName evidence="4">TPM domain-containing protein</fullName>
    </submittedName>
</protein>
<evidence type="ECO:0000256" key="2">
    <source>
        <dbReference type="SAM" id="Phobius"/>
    </source>
</evidence>